<keyword evidence="8 11" id="KW-0198">Cysteine biosynthesis</keyword>
<dbReference type="InterPro" id="IPR005856">
    <property type="entry name" value="Cys_synth"/>
</dbReference>
<dbReference type="SUPFAM" id="SSF53686">
    <property type="entry name" value="Tryptophan synthase beta subunit-like PLP-dependent enzymes"/>
    <property type="match status" value="1"/>
</dbReference>
<comment type="similarity">
    <text evidence="3 11">Belongs to the cysteine synthase/cystathionine beta-synthase family.</text>
</comment>
<evidence type="ECO:0000256" key="5">
    <source>
        <dbReference type="ARBA" id="ARBA00022605"/>
    </source>
</evidence>
<reference evidence="13 14" key="1">
    <citation type="journal article" date="2017" name="Infect. Genet. Evol.">
        <title>Comparative genome analysis of fish pathogen Flavobacterium columnare reveals extensive sequence diversity within the species.</title>
        <authorList>
            <person name="Kayansamruaj P."/>
            <person name="Dong H.T."/>
            <person name="Hirono I."/>
            <person name="Kondo H."/>
            <person name="Senapin S."/>
            <person name="Rodkhum C."/>
        </authorList>
    </citation>
    <scope>NUCLEOTIDE SEQUENCE [LARGE SCALE GENOMIC DNA]</scope>
    <source>
        <strain evidence="13 14">1214</strain>
    </source>
</reference>
<feature type="modified residue" description="N6-(pyridoxal phosphate)lysine" evidence="10">
    <location>
        <position position="41"/>
    </location>
</feature>
<dbReference type="EMBL" id="MTCY01000011">
    <property type="protein sequence ID" value="OWP78273.1"/>
    <property type="molecule type" value="Genomic_DNA"/>
</dbReference>
<evidence type="ECO:0000256" key="7">
    <source>
        <dbReference type="ARBA" id="ARBA00022898"/>
    </source>
</evidence>
<dbReference type="AlphaFoldDB" id="A0A246GBV9"/>
<dbReference type="CDD" id="cd01561">
    <property type="entry name" value="CBS_like"/>
    <property type="match status" value="1"/>
</dbReference>
<dbReference type="InterPro" id="IPR005859">
    <property type="entry name" value="CysK"/>
</dbReference>
<evidence type="ECO:0000259" key="12">
    <source>
        <dbReference type="Pfam" id="PF00291"/>
    </source>
</evidence>
<dbReference type="FunFam" id="3.40.50.1100:FF:000006">
    <property type="entry name" value="Cysteine synthase"/>
    <property type="match status" value="1"/>
</dbReference>
<dbReference type="InterPro" id="IPR001216">
    <property type="entry name" value="P-phosphate_BS"/>
</dbReference>
<comment type="caution">
    <text evidence="13">The sequence shown here is derived from an EMBL/GenBank/DDBJ whole genome shotgun (WGS) entry which is preliminary data.</text>
</comment>
<dbReference type="InterPro" id="IPR036052">
    <property type="entry name" value="TrpB-like_PALP_sf"/>
</dbReference>
<keyword evidence="6 11" id="KW-0808">Transferase</keyword>
<dbReference type="Proteomes" id="UP000198034">
    <property type="component" value="Unassembled WGS sequence"/>
</dbReference>
<comment type="pathway">
    <text evidence="2">Amino-acid biosynthesis; L-cysteine biosynthesis; L-cysteine from L-serine: step 2/2.</text>
</comment>
<dbReference type="NCBIfam" id="TIGR01139">
    <property type="entry name" value="cysK"/>
    <property type="match status" value="1"/>
</dbReference>
<sequence>MKTNNILETIGNTPVVKINKLYGNKNVFIKLERTNPGNSIKDRIALAMIEDAEAKGLLKPDSVIIEPTSGNTGIGLALVAAVKGYKVILVMPESMSVERRKLMEIYGAEFDLTPREKGMKGAIERAAELVSQTPNAWSPSQFANQANVEVHKRTTAQEILADFPDGLDYIITGVGTGGHITGVASVLKEKYPNLKVIAVEPELSPVLSGGSPSPHPLQGIGAGFVPEIYQAGLINEVIQVSKDDAFEYARNIAKKEGILVGISTGASLAAVAKKAATLPDDATILTFNYDTGERYLSIEGLF</sequence>
<dbReference type="InterPro" id="IPR050214">
    <property type="entry name" value="Cys_Synth/Cystath_Beta-Synth"/>
</dbReference>
<dbReference type="PANTHER" id="PTHR10314">
    <property type="entry name" value="CYSTATHIONINE BETA-SYNTHASE"/>
    <property type="match status" value="1"/>
</dbReference>
<evidence type="ECO:0000256" key="8">
    <source>
        <dbReference type="ARBA" id="ARBA00023192"/>
    </source>
</evidence>
<evidence type="ECO:0000256" key="1">
    <source>
        <dbReference type="ARBA" id="ARBA00001933"/>
    </source>
</evidence>
<organism evidence="13 14">
    <name type="scientific">Flavobacterium columnare</name>
    <dbReference type="NCBI Taxonomy" id="996"/>
    <lineage>
        <taxon>Bacteria</taxon>
        <taxon>Pseudomonadati</taxon>
        <taxon>Bacteroidota</taxon>
        <taxon>Flavobacteriia</taxon>
        <taxon>Flavobacteriales</taxon>
        <taxon>Flavobacteriaceae</taxon>
        <taxon>Flavobacterium</taxon>
    </lineage>
</organism>
<dbReference type="GO" id="GO:0006535">
    <property type="term" value="P:cysteine biosynthetic process from serine"/>
    <property type="evidence" value="ECO:0007669"/>
    <property type="project" value="UniProtKB-UniRule"/>
</dbReference>
<evidence type="ECO:0000313" key="14">
    <source>
        <dbReference type="Proteomes" id="UP000198034"/>
    </source>
</evidence>
<evidence type="ECO:0000256" key="11">
    <source>
        <dbReference type="RuleBase" id="RU003985"/>
    </source>
</evidence>
<dbReference type="NCBIfam" id="TIGR01136">
    <property type="entry name" value="cysKM"/>
    <property type="match status" value="1"/>
</dbReference>
<comment type="cofactor">
    <cofactor evidence="1 10 11">
        <name>pyridoxal 5'-phosphate</name>
        <dbReference type="ChEBI" id="CHEBI:597326"/>
    </cofactor>
</comment>
<dbReference type="InterPro" id="IPR001926">
    <property type="entry name" value="TrpB-like_PALP"/>
</dbReference>
<evidence type="ECO:0000256" key="9">
    <source>
        <dbReference type="ARBA" id="ARBA00047931"/>
    </source>
</evidence>
<dbReference type="EC" id="2.5.1.47" evidence="4 11"/>
<comment type="catalytic activity">
    <reaction evidence="9 11">
        <text>O-acetyl-L-serine + hydrogen sulfide = L-cysteine + acetate</text>
        <dbReference type="Rhea" id="RHEA:14829"/>
        <dbReference type="ChEBI" id="CHEBI:29919"/>
        <dbReference type="ChEBI" id="CHEBI:30089"/>
        <dbReference type="ChEBI" id="CHEBI:35235"/>
        <dbReference type="ChEBI" id="CHEBI:58340"/>
        <dbReference type="EC" id="2.5.1.47"/>
    </reaction>
</comment>
<dbReference type="Pfam" id="PF00291">
    <property type="entry name" value="PALP"/>
    <property type="match status" value="1"/>
</dbReference>
<proteinExistence type="inferred from homology"/>
<evidence type="ECO:0000313" key="13">
    <source>
        <dbReference type="EMBL" id="OWP78273.1"/>
    </source>
</evidence>
<keyword evidence="5 11" id="KW-0028">Amino-acid biosynthesis</keyword>
<dbReference type="PROSITE" id="PS00901">
    <property type="entry name" value="CYS_SYNTHASE"/>
    <property type="match status" value="1"/>
</dbReference>
<evidence type="ECO:0000256" key="6">
    <source>
        <dbReference type="ARBA" id="ARBA00022679"/>
    </source>
</evidence>
<gene>
    <name evidence="13" type="ORF">BWK62_05560</name>
</gene>
<evidence type="ECO:0000256" key="3">
    <source>
        <dbReference type="ARBA" id="ARBA00007103"/>
    </source>
</evidence>
<name>A0A246GBV9_9FLAO</name>
<feature type="domain" description="Tryptophan synthase beta chain-like PALP" evidence="12">
    <location>
        <begin position="7"/>
        <end position="287"/>
    </location>
</feature>
<protein>
    <recommendedName>
        <fullName evidence="4 11">Cysteine synthase</fullName>
        <ecNumber evidence="4 11">2.5.1.47</ecNumber>
    </recommendedName>
</protein>
<dbReference type="Gene3D" id="3.40.50.1100">
    <property type="match status" value="2"/>
</dbReference>
<evidence type="ECO:0000256" key="10">
    <source>
        <dbReference type="PIRSR" id="PIRSR605856-51"/>
    </source>
</evidence>
<evidence type="ECO:0000256" key="4">
    <source>
        <dbReference type="ARBA" id="ARBA00012681"/>
    </source>
</evidence>
<keyword evidence="7 10" id="KW-0663">Pyridoxal phosphate</keyword>
<accession>A0A246GBV9</accession>
<evidence type="ECO:0000256" key="2">
    <source>
        <dbReference type="ARBA" id="ARBA00004962"/>
    </source>
</evidence>
<dbReference type="GO" id="GO:0004124">
    <property type="term" value="F:cysteine synthase activity"/>
    <property type="evidence" value="ECO:0007669"/>
    <property type="project" value="UniProtKB-UniRule"/>
</dbReference>